<comment type="caution">
    <text evidence="2">The sequence shown here is derived from an EMBL/GenBank/DDBJ whole genome shotgun (WGS) entry which is preliminary data.</text>
</comment>
<gene>
    <name evidence="2" type="ORF">OHK93_007959</name>
</gene>
<feature type="compositionally biased region" description="Polar residues" evidence="1">
    <location>
        <begin position="87"/>
        <end position="107"/>
    </location>
</feature>
<organism evidence="2 3">
    <name type="scientific">Ramalina farinacea</name>
    <dbReference type="NCBI Taxonomy" id="258253"/>
    <lineage>
        <taxon>Eukaryota</taxon>
        <taxon>Fungi</taxon>
        <taxon>Dikarya</taxon>
        <taxon>Ascomycota</taxon>
        <taxon>Pezizomycotina</taxon>
        <taxon>Lecanoromycetes</taxon>
        <taxon>OSLEUM clade</taxon>
        <taxon>Lecanoromycetidae</taxon>
        <taxon>Lecanorales</taxon>
        <taxon>Lecanorineae</taxon>
        <taxon>Ramalinaceae</taxon>
        <taxon>Ramalina</taxon>
    </lineage>
</organism>
<accession>A0AA43QLI0</accession>
<feature type="region of interest" description="Disordered" evidence="1">
    <location>
        <begin position="1"/>
        <end position="48"/>
    </location>
</feature>
<evidence type="ECO:0000256" key="1">
    <source>
        <dbReference type="SAM" id="MobiDB-lite"/>
    </source>
</evidence>
<name>A0AA43QLI0_9LECA</name>
<evidence type="ECO:0000313" key="2">
    <source>
        <dbReference type="EMBL" id="MDI1488683.1"/>
    </source>
</evidence>
<keyword evidence="3" id="KW-1185">Reference proteome</keyword>
<dbReference type="EMBL" id="JAPUFD010000008">
    <property type="protein sequence ID" value="MDI1488683.1"/>
    <property type="molecule type" value="Genomic_DNA"/>
</dbReference>
<dbReference type="Proteomes" id="UP001161017">
    <property type="component" value="Unassembled WGS sequence"/>
</dbReference>
<feature type="region of interest" description="Disordered" evidence="1">
    <location>
        <begin position="84"/>
        <end position="111"/>
    </location>
</feature>
<evidence type="ECO:0000313" key="3">
    <source>
        <dbReference type="Proteomes" id="UP001161017"/>
    </source>
</evidence>
<protein>
    <submittedName>
        <fullName evidence="2">Uncharacterized protein</fullName>
    </submittedName>
</protein>
<proteinExistence type="predicted"/>
<sequence>MPVDSPGQDPASKIPKKSFPTQKPASSPQSPERGSIDRRFTTDLSLSQPVTQTPSLLTAMRIPPLASSLSLLFPLLRSTHSHPFNPPSSTTLNPRSNPNLTTPSIPVSSDPPIHPNYILDITPSTGEGKIGRTLFTLFASSLLAEVEGIIARPSGRGALTPLDSDPWEVRRRGVRLWLESVPYTNPSPLNLNHNTTTNSVQTSEKRDAAALTRRAGGGTVDYLDYGLVEYMITELRDRGNGGEWDYGAGELEVSVVEADGAVDVVARGGVERKIFAASGGGEGGDVT</sequence>
<reference evidence="2" key="1">
    <citation type="journal article" date="2023" name="Genome Biol. Evol.">
        <title>First Whole Genome Sequence and Flow Cytometry Genome Size Data for the Lichen-Forming Fungus Ramalina farinacea (Ascomycota).</title>
        <authorList>
            <person name="Llewellyn T."/>
            <person name="Mian S."/>
            <person name="Hill R."/>
            <person name="Leitch I.J."/>
            <person name="Gaya E."/>
        </authorList>
    </citation>
    <scope>NUCLEOTIDE SEQUENCE</scope>
    <source>
        <strain evidence="2">LIQ254RAFAR</strain>
    </source>
</reference>
<feature type="compositionally biased region" description="Polar residues" evidence="1">
    <location>
        <begin position="19"/>
        <end position="32"/>
    </location>
</feature>
<dbReference type="AlphaFoldDB" id="A0AA43QLI0"/>